<feature type="compositionally biased region" description="Polar residues" evidence="1">
    <location>
        <begin position="76"/>
        <end position="107"/>
    </location>
</feature>
<dbReference type="HOGENOM" id="CLU_1891098_0_0_1"/>
<evidence type="ECO:0000313" key="4">
    <source>
        <dbReference type="Proteomes" id="UP000032141"/>
    </source>
</evidence>
<organism evidence="3 4">
    <name type="scientific">Brassica oleracea var. oleracea</name>
    <dbReference type="NCBI Taxonomy" id="109376"/>
    <lineage>
        <taxon>Eukaryota</taxon>
        <taxon>Viridiplantae</taxon>
        <taxon>Streptophyta</taxon>
        <taxon>Embryophyta</taxon>
        <taxon>Tracheophyta</taxon>
        <taxon>Spermatophyta</taxon>
        <taxon>Magnoliopsida</taxon>
        <taxon>eudicotyledons</taxon>
        <taxon>Gunneridae</taxon>
        <taxon>Pentapetalae</taxon>
        <taxon>rosids</taxon>
        <taxon>malvids</taxon>
        <taxon>Brassicales</taxon>
        <taxon>Brassicaceae</taxon>
        <taxon>Brassiceae</taxon>
        <taxon>Brassica</taxon>
    </lineage>
</organism>
<evidence type="ECO:0000313" key="3">
    <source>
        <dbReference type="EnsemblPlants" id="Bo7g065500.1"/>
    </source>
</evidence>
<reference evidence="3" key="2">
    <citation type="submission" date="2015-03" db="UniProtKB">
        <authorList>
            <consortium name="EnsemblPlants"/>
        </authorList>
    </citation>
    <scope>IDENTIFICATION</scope>
</reference>
<feature type="domain" description="CG-1" evidence="2">
    <location>
        <begin position="1"/>
        <end position="76"/>
    </location>
</feature>
<dbReference type="PROSITE" id="PS51437">
    <property type="entry name" value="CG_1"/>
    <property type="match status" value="1"/>
</dbReference>
<name>A0A0D3D8N3_BRAOL</name>
<dbReference type="Proteomes" id="UP000032141">
    <property type="component" value="Chromosome C7"/>
</dbReference>
<evidence type="ECO:0000256" key="1">
    <source>
        <dbReference type="SAM" id="MobiDB-lite"/>
    </source>
</evidence>
<dbReference type="Gramene" id="Bo7g065500.1">
    <property type="protein sequence ID" value="Bo7g065500.1"/>
    <property type="gene ID" value="Bo7g065500"/>
</dbReference>
<dbReference type="EnsemblPlants" id="Bo7g065500.1">
    <property type="protein sequence ID" value="Bo7g065500.1"/>
    <property type="gene ID" value="Bo7g065500"/>
</dbReference>
<evidence type="ECO:0000259" key="2">
    <source>
        <dbReference type="PROSITE" id="PS51437"/>
    </source>
</evidence>
<proteinExistence type="predicted"/>
<protein>
    <recommendedName>
        <fullName evidence="2">CG-1 domain-containing protein</fullName>
    </recommendedName>
</protein>
<keyword evidence="4" id="KW-1185">Reference proteome</keyword>
<dbReference type="GO" id="GO:0003677">
    <property type="term" value="F:DNA binding"/>
    <property type="evidence" value="ECO:0007669"/>
    <property type="project" value="InterPro"/>
</dbReference>
<dbReference type="AlphaFoldDB" id="A0A0D3D8N3"/>
<dbReference type="STRING" id="109376.A0A0D3D8N3"/>
<reference evidence="3 4" key="1">
    <citation type="journal article" date="2014" name="Genome Biol.">
        <title>Transcriptome and methylome profiling reveals relics of genome dominance in the mesopolyploid Brassica oleracea.</title>
        <authorList>
            <person name="Parkin I.A."/>
            <person name="Koh C."/>
            <person name="Tang H."/>
            <person name="Robinson S.J."/>
            <person name="Kagale S."/>
            <person name="Clarke W.E."/>
            <person name="Town C.D."/>
            <person name="Nixon J."/>
            <person name="Krishnakumar V."/>
            <person name="Bidwell S.L."/>
            <person name="Denoeud F."/>
            <person name="Belcram H."/>
            <person name="Links M.G."/>
            <person name="Just J."/>
            <person name="Clarke C."/>
            <person name="Bender T."/>
            <person name="Huebert T."/>
            <person name="Mason A.S."/>
            <person name="Pires J.C."/>
            <person name="Barker G."/>
            <person name="Moore J."/>
            <person name="Walley P.G."/>
            <person name="Manoli S."/>
            <person name="Batley J."/>
            <person name="Edwards D."/>
            <person name="Nelson M.N."/>
            <person name="Wang X."/>
            <person name="Paterson A.H."/>
            <person name="King G."/>
            <person name="Bancroft I."/>
            <person name="Chalhoub B."/>
            <person name="Sharpe A.G."/>
        </authorList>
    </citation>
    <scope>NUCLEOTIDE SEQUENCE</scope>
    <source>
        <strain evidence="3 4">cv. TO1000</strain>
    </source>
</reference>
<dbReference type="eggNOG" id="KOG0520">
    <property type="taxonomic scope" value="Eukaryota"/>
</dbReference>
<accession>A0A0D3D8N3</accession>
<dbReference type="InterPro" id="IPR005559">
    <property type="entry name" value="CG-1_dom"/>
</dbReference>
<feature type="region of interest" description="Disordered" evidence="1">
    <location>
        <begin position="76"/>
        <end position="112"/>
    </location>
</feature>
<sequence length="134" mass="14865">MCSEILGKMSTKKDGKTVKEAHEKLKIRIRPLRISGFLDRIRIESGSRIKVSGPGYRELMHIVFVQYLEVKGNRISSNGIKENNSNSLSGSTSVNVDSTANTSSTLSPLCEDADSGNQDGWIHRNRVKEIDSKD</sequence>